<dbReference type="Proteomes" id="UP000003947">
    <property type="component" value="Unassembled WGS sequence"/>
</dbReference>
<name>I4YK33_9HYPH</name>
<protein>
    <submittedName>
        <fullName evidence="1">Uncharacterized protein</fullName>
    </submittedName>
</protein>
<proteinExistence type="predicted"/>
<dbReference type="EMBL" id="JH660650">
    <property type="protein sequence ID" value="EIM24325.1"/>
    <property type="molecule type" value="Genomic_DNA"/>
</dbReference>
<keyword evidence="2" id="KW-1185">Reference proteome</keyword>
<gene>
    <name evidence="1" type="ORF">MicloDRAFT_00070490</name>
</gene>
<reference evidence="1 2" key="1">
    <citation type="submission" date="2012-02" db="EMBL/GenBank/DDBJ databases">
        <title>Improved High-Quality Draft sequence of Microvirga sp. WSM3557.</title>
        <authorList>
            <consortium name="US DOE Joint Genome Institute"/>
            <person name="Lucas S."/>
            <person name="Han J."/>
            <person name="Lapidus A."/>
            <person name="Cheng J.-F."/>
            <person name="Goodwin L."/>
            <person name="Pitluck S."/>
            <person name="Peters L."/>
            <person name="Zhang X."/>
            <person name="Detter J.C."/>
            <person name="Han C."/>
            <person name="Tapia R."/>
            <person name="Land M."/>
            <person name="Hauser L."/>
            <person name="Kyrpides N."/>
            <person name="Ivanova N."/>
            <person name="Pagani I."/>
            <person name="Brau L."/>
            <person name="Yates R."/>
            <person name="O'Hara G."/>
            <person name="Rui T."/>
            <person name="Howieson J."/>
            <person name="Reeve W."/>
            <person name="Woyke T."/>
        </authorList>
    </citation>
    <scope>NUCLEOTIDE SEQUENCE [LARGE SCALE GENOMIC DNA]</scope>
    <source>
        <strain evidence="1 2">WSM3557</strain>
    </source>
</reference>
<dbReference type="HOGENOM" id="CLU_3393565_0_0_5"/>
<sequence>MSLPSLHPCGCPKCHSRKPHPDRMLHRQINLL</sequence>
<accession>I4YK33</accession>
<organism evidence="1 2">
    <name type="scientific">Microvirga lotononidis</name>
    <dbReference type="NCBI Taxonomy" id="864069"/>
    <lineage>
        <taxon>Bacteria</taxon>
        <taxon>Pseudomonadati</taxon>
        <taxon>Pseudomonadota</taxon>
        <taxon>Alphaproteobacteria</taxon>
        <taxon>Hyphomicrobiales</taxon>
        <taxon>Methylobacteriaceae</taxon>
        <taxon>Microvirga</taxon>
    </lineage>
</organism>
<evidence type="ECO:0000313" key="1">
    <source>
        <dbReference type="EMBL" id="EIM24325.1"/>
    </source>
</evidence>
<dbReference type="AlphaFoldDB" id="I4YK33"/>
<feature type="non-terminal residue" evidence="1">
    <location>
        <position position="32"/>
    </location>
</feature>
<evidence type="ECO:0000313" key="2">
    <source>
        <dbReference type="Proteomes" id="UP000003947"/>
    </source>
</evidence>